<evidence type="ECO:0000256" key="1">
    <source>
        <dbReference type="ARBA" id="ARBA00022801"/>
    </source>
</evidence>
<protein>
    <submittedName>
        <fullName evidence="5">Alpha beta-hydrolase</fullName>
    </submittedName>
</protein>
<dbReference type="Pfam" id="PF00561">
    <property type="entry name" value="Abhydrolase_1"/>
    <property type="match status" value="1"/>
</dbReference>
<dbReference type="GO" id="GO:0016787">
    <property type="term" value="F:hydrolase activity"/>
    <property type="evidence" value="ECO:0007669"/>
    <property type="project" value="UniProtKB-KW"/>
</dbReference>
<dbReference type="STRING" id="436010.A0A166ISB4"/>
<gene>
    <name evidence="4" type="ORF">FIBSPDRAFT_769882</name>
    <name evidence="5" type="ORF">FIBSPDRAFT_911137</name>
</gene>
<evidence type="ECO:0000313" key="5">
    <source>
        <dbReference type="EMBL" id="KZP20119.1"/>
    </source>
</evidence>
<organism evidence="5 6">
    <name type="scientific">Athelia psychrophila</name>
    <dbReference type="NCBI Taxonomy" id="1759441"/>
    <lineage>
        <taxon>Eukaryota</taxon>
        <taxon>Fungi</taxon>
        <taxon>Dikarya</taxon>
        <taxon>Basidiomycota</taxon>
        <taxon>Agaricomycotina</taxon>
        <taxon>Agaricomycetes</taxon>
        <taxon>Agaricomycetidae</taxon>
        <taxon>Atheliales</taxon>
        <taxon>Atheliaceae</taxon>
        <taxon>Athelia</taxon>
    </lineage>
</organism>
<evidence type="ECO:0000256" key="2">
    <source>
        <dbReference type="ARBA" id="ARBA00038334"/>
    </source>
</evidence>
<dbReference type="SUPFAM" id="SSF53474">
    <property type="entry name" value="alpha/beta-Hydrolases"/>
    <property type="match status" value="1"/>
</dbReference>
<dbReference type="PANTHER" id="PTHR43329">
    <property type="entry name" value="EPOXIDE HYDROLASE"/>
    <property type="match status" value="1"/>
</dbReference>
<dbReference type="EMBL" id="KV418276">
    <property type="protein sequence ID" value="KZP02835.1"/>
    <property type="molecule type" value="Genomic_DNA"/>
</dbReference>
<dbReference type="Gene3D" id="3.40.50.1820">
    <property type="entry name" value="alpha/beta hydrolase"/>
    <property type="match status" value="1"/>
</dbReference>
<evidence type="ECO:0000259" key="3">
    <source>
        <dbReference type="Pfam" id="PF00561"/>
    </source>
</evidence>
<name>A0A166ISB4_9AGAM</name>
<comment type="similarity">
    <text evidence="2">Belongs to the AB hydrolase superfamily. Epoxide hydrolase family.</text>
</comment>
<dbReference type="PRINTS" id="PR00412">
    <property type="entry name" value="EPOXHYDRLASE"/>
</dbReference>
<dbReference type="InterPro" id="IPR000639">
    <property type="entry name" value="Epox_hydrolase-like"/>
</dbReference>
<dbReference type="AlphaFoldDB" id="A0A166ISB4"/>
<dbReference type="InterPro" id="IPR000073">
    <property type="entry name" value="AB_hydrolase_1"/>
</dbReference>
<accession>A0A166ISB4</accession>
<evidence type="ECO:0000313" key="6">
    <source>
        <dbReference type="Proteomes" id="UP000076532"/>
    </source>
</evidence>
<keyword evidence="6" id="KW-1185">Reference proteome</keyword>
<dbReference type="Proteomes" id="UP000076532">
    <property type="component" value="Unassembled WGS sequence"/>
</dbReference>
<keyword evidence="1" id="KW-0378">Hydrolase</keyword>
<sequence>MDPLRPNSFNHQFATLSTGHTYHYVDQTPKLFEAKSPESTQTLLCVHGFPDLWYGWRYQIKPWVEAGYRVIVPDMLGYGRSDTPNDVQEYSTKSLSNDLAALLDHLGLQKAVIIGHDWGCYTIGRFALWHPDRISSIIMMSVPYTAPTPKYMSLEDVVRHYADFSYQLYFANDKSAGEIESNLKEFFRLLFSPSGPGFGKGEILRDFVLNKQQLDPNLPCLLNDEELHYYVAQFKQAGMHGPLSYYRTSKARYDEERECPSPFPSHFPAILLWGTEDTTCPKFLIKKAYDQIPHMQDRPCQGKGHWLMLESRDEVTQQVLEWLSKNSNKSSRQRL</sequence>
<dbReference type="InterPro" id="IPR029058">
    <property type="entry name" value="AB_hydrolase_fold"/>
</dbReference>
<feature type="domain" description="AB hydrolase-1" evidence="3">
    <location>
        <begin position="42"/>
        <end position="310"/>
    </location>
</feature>
<dbReference type="OrthoDB" id="284184at2759"/>
<dbReference type="PRINTS" id="PR00111">
    <property type="entry name" value="ABHYDROLASE"/>
</dbReference>
<evidence type="ECO:0000313" key="4">
    <source>
        <dbReference type="EMBL" id="KZP02835.1"/>
    </source>
</evidence>
<reference evidence="5 6" key="1">
    <citation type="journal article" date="2016" name="Mol. Biol. Evol.">
        <title>Comparative Genomics of Early-Diverging Mushroom-Forming Fungi Provides Insights into the Origins of Lignocellulose Decay Capabilities.</title>
        <authorList>
            <person name="Nagy L.G."/>
            <person name="Riley R."/>
            <person name="Tritt A."/>
            <person name="Adam C."/>
            <person name="Daum C."/>
            <person name="Floudas D."/>
            <person name="Sun H."/>
            <person name="Yadav J.S."/>
            <person name="Pangilinan J."/>
            <person name="Larsson K.H."/>
            <person name="Matsuura K."/>
            <person name="Barry K."/>
            <person name="Labutti K."/>
            <person name="Kuo R."/>
            <person name="Ohm R.A."/>
            <person name="Bhattacharya S.S."/>
            <person name="Shirouzu T."/>
            <person name="Yoshinaga Y."/>
            <person name="Martin F.M."/>
            <person name="Grigoriev I.V."/>
            <person name="Hibbett D.S."/>
        </authorList>
    </citation>
    <scope>NUCLEOTIDE SEQUENCE [LARGE SCALE GENOMIC DNA]</scope>
    <source>
        <strain evidence="5 6">CBS 109695</strain>
    </source>
</reference>
<proteinExistence type="inferred from homology"/>
<dbReference type="EMBL" id="KV417557">
    <property type="protein sequence ID" value="KZP20119.1"/>
    <property type="molecule type" value="Genomic_DNA"/>
</dbReference>